<evidence type="ECO:0000313" key="8">
    <source>
        <dbReference type="Proteomes" id="UP000269412"/>
    </source>
</evidence>
<evidence type="ECO:0000256" key="4">
    <source>
        <dbReference type="ARBA" id="ARBA00023136"/>
    </source>
</evidence>
<dbReference type="EMBL" id="RBIQ01000012">
    <property type="protein sequence ID" value="RKR07186.1"/>
    <property type="molecule type" value="Genomic_DNA"/>
</dbReference>
<feature type="domain" description="O-antigen ligase-related" evidence="6">
    <location>
        <begin position="198"/>
        <end position="333"/>
    </location>
</feature>
<comment type="subcellular location">
    <subcellularLocation>
        <location evidence="1">Membrane</location>
        <topology evidence="1">Multi-pass membrane protein</topology>
    </subcellularLocation>
</comment>
<dbReference type="OrthoDB" id="1178459at2"/>
<evidence type="ECO:0000313" key="7">
    <source>
        <dbReference type="EMBL" id="RKR07186.1"/>
    </source>
</evidence>
<dbReference type="PANTHER" id="PTHR37422">
    <property type="entry name" value="TEICHURONIC ACID BIOSYNTHESIS PROTEIN TUAE"/>
    <property type="match status" value="1"/>
</dbReference>
<dbReference type="AlphaFoldDB" id="A0A495DSR8"/>
<dbReference type="GO" id="GO:0016874">
    <property type="term" value="F:ligase activity"/>
    <property type="evidence" value="ECO:0007669"/>
    <property type="project" value="UniProtKB-KW"/>
</dbReference>
<dbReference type="InterPro" id="IPR007016">
    <property type="entry name" value="O-antigen_ligase-rel_domated"/>
</dbReference>
<evidence type="ECO:0000256" key="2">
    <source>
        <dbReference type="ARBA" id="ARBA00022692"/>
    </source>
</evidence>
<feature type="transmembrane region" description="Helical" evidence="5">
    <location>
        <begin position="70"/>
        <end position="90"/>
    </location>
</feature>
<feature type="transmembrane region" description="Helical" evidence="5">
    <location>
        <begin position="12"/>
        <end position="33"/>
    </location>
</feature>
<dbReference type="Pfam" id="PF04932">
    <property type="entry name" value="Wzy_C"/>
    <property type="match status" value="1"/>
</dbReference>
<dbReference type="GO" id="GO:0016020">
    <property type="term" value="C:membrane"/>
    <property type="evidence" value="ECO:0007669"/>
    <property type="project" value="UniProtKB-SubCell"/>
</dbReference>
<dbReference type="PANTHER" id="PTHR37422:SF13">
    <property type="entry name" value="LIPOPOLYSACCHARIDE BIOSYNTHESIS PROTEIN PA4999-RELATED"/>
    <property type="match status" value="1"/>
</dbReference>
<evidence type="ECO:0000259" key="6">
    <source>
        <dbReference type="Pfam" id="PF04932"/>
    </source>
</evidence>
<keyword evidence="8" id="KW-1185">Reference proteome</keyword>
<comment type="caution">
    <text evidence="7">The sequence shown here is derived from an EMBL/GenBank/DDBJ whole genome shotgun (WGS) entry which is preliminary data.</text>
</comment>
<keyword evidence="4 5" id="KW-0472">Membrane</keyword>
<keyword evidence="7" id="KW-0436">Ligase</keyword>
<dbReference type="InterPro" id="IPR051533">
    <property type="entry name" value="WaaL-like"/>
</dbReference>
<feature type="transmembrane region" description="Helical" evidence="5">
    <location>
        <begin position="125"/>
        <end position="146"/>
    </location>
</feature>
<evidence type="ECO:0000256" key="3">
    <source>
        <dbReference type="ARBA" id="ARBA00022989"/>
    </source>
</evidence>
<feature type="transmembrane region" description="Helical" evidence="5">
    <location>
        <begin position="188"/>
        <end position="206"/>
    </location>
</feature>
<keyword evidence="3 5" id="KW-1133">Transmembrane helix</keyword>
<organism evidence="7 8">
    <name type="scientific">Maribacter vaceletii</name>
    <dbReference type="NCBI Taxonomy" id="1206816"/>
    <lineage>
        <taxon>Bacteria</taxon>
        <taxon>Pseudomonadati</taxon>
        <taxon>Bacteroidota</taxon>
        <taxon>Flavobacteriia</taxon>
        <taxon>Flavobacteriales</taxon>
        <taxon>Flavobacteriaceae</taxon>
        <taxon>Maribacter</taxon>
    </lineage>
</organism>
<reference evidence="7 8" key="1">
    <citation type="submission" date="2018-10" db="EMBL/GenBank/DDBJ databases">
        <title>Genomic Encyclopedia of Archaeal and Bacterial Type Strains, Phase II (KMG-II): from individual species to whole genera.</title>
        <authorList>
            <person name="Goeker M."/>
        </authorList>
    </citation>
    <scope>NUCLEOTIDE SEQUENCE [LARGE SCALE GENOMIC DNA]</scope>
    <source>
        <strain evidence="7 8">DSM 25230</strain>
    </source>
</reference>
<feature type="transmembrane region" description="Helical" evidence="5">
    <location>
        <begin position="320"/>
        <end position="340"/>
    </location>
</feature>
<proteinExistence type="predicted"/>
<gene>
    <name evidence="7" type="ORF">CLV91_3173</name>
</gene>
<feature type="transmembrane region" description="Helical" evidence="5">
    <location>
        <begin position="212"/>
        <end position="227"/>
    </location>
</feature>
<name>A0A495DSR8_9FLAO</name>
<feature type="transmembrane region" description="Helical" evidence="5">
    <location>
        <begin position="39"/>
        <end position="58"/>
    </location>
</feature>
<feature type="transmembrane region" description="Helical" evidence="5">
    <location>
        <begin position="239"/>
        <end position="257"/>
    </location>
</feature>
<feature type="transmembrane region" description="Helical" evidence="5">
    <location>
        <begin position="352"/>
        <end position="369"/>
    </location>
</feature>
<keyword evidence="2 5" id="KW-0812">Transmembrane</keyword>
<dbReference type="Proteomes" id="UP000269412">
    <property type="component" value="Unassembled WGS sequence"/>
</dbReference>
<sequence>MSYNKHVVRQKISRQSFPIGLLIITTIIFLLSFGPYLGLHKLTTLCLIPLLFIIALKHDLKTITENKREFLLILLILIISVSTAFYYISYSDFTSGLNRLLGAVLISFVPIALNNRQDYTTYFHLGYLLATISLIVIMYLNGNFGFTNFASKVDYRDRFLLNANAYSYYSFLANFSLFYLYQKYKNWFVQLLLIVIPILFLIISFVTQSRSGLLLIILINVCFWLFINKAQNPTKVQKITRNLGIAVVFIFISIQFVKTYENSRIKNRVDSTTTRVDARELLIIDSIDAFSKHPIFGVGLDQLPYYTRFGQYSHNSYIEIIAEQGIFGGVLLILLFGFPLRQSWLLLVKHPKNNVIKLNFLFFITFYIFNNFYPFYKYAFSMLYFFLVISIQYQVNKSIITSKTGEL</sequence>
<evidence type="ECO:0000256" key="1">
    <source>
        <dbReference type="ARBA" id="ARBA00004141"/>
    </source>
</evidence>
<accession>A0A495DSR8</accession>
<protein>
    <submittedName>
        <fullName evidence="7">O-antigen ligase</fullName>
    </submittedName>
</protein>
<feature type="transmembrane region" description="Helical" evidence="5">
    <location>
        <begin position="96"/>
        <end position="113"/>
    </location>
</feature>
<dbReference type="RefSeq" id="WP_121069164.1">
    <property type="nucleotide sequence ID" value="NZ_RBIQ01000012.1"/>
</dbReference>
<feature type="transmembrane region" description="Helical" evidence="5">
    <location>
        <begin position="166"/>
        <end position="181"/>
    </location>
</feature>
<evidence type="ECO:0000256" key="5">
    <source>
        <dbReference type="SAM" id="Phobius"/>
    </source>
</evidence>